<evidence type="ECO:0000313" key="5">
    <source>
        <dbReference type="EMBL" id="GAA4682760.1"/>
    </source>
</evidence>
<dbReference type="InterPro" id="IPR050639">
    <property type="entry name" value="SSR_resolvase"/>
</dbReference>
<evidence type="ECO:0000259" key="4">
    <source>
        <dbReference type="PROSITE" id="PS51736"/>
    </source>
</evidence>
<dbReference type="PANTHER" id="PTHR30461:SF2">
    <property type="entry name" value="SERINE RECOMBINASE PINE-RELATED"/>
    <property type="match status" value="1"/>
</dbReference>
<dbReference type="PROSITE" id="PS00398">
    <property type="entry name" value="RECOMBINASES_2"/>
    <property type="match status" value="1"/>
</dbReference>
<dbReference type="EMBL" id="BAABLM010000007">
    <property type="protein sequence ID" value="GAA4682760.1"/>
    <property type="molecule type" value="Genomic_DNA"/>
</dbReference>
<dbReference type="PANTHER" id="PTHR30461">
    <property type="entry name" value="DNA-INVERTASE FROM LAMBDOID PROPHAGE"/>
    <property type="match status" value="1"/>
</dbReference>
<evidence type="ECO:0000256" key="1">
    <source>
        <dbReference type="ARBA" id="ARBA00022908"/>
    </source>
</evidence>
<evidence type="ECO:0000256" key="3">
    <source>
        <dbReference type="ARBA" id="ARBA00023172"/>
    </source>
</evidence>
<name>A0ABP8W6G9_9MICO</name>
<keyword evidence="3" id="KW-0233">DNA recombination</keyword>
<gene>
    <name evidence="5" type="ORF">GCM10025780_30500</name>
</gene>
<evidence type="ECO:0000313" key="6">
    <source>
        <dbReference type="Proteomes" id="UP001501295"/>
    </source>
</evidence>
<dbReference type="InterPro" id="IPR006118">
    <property type="entry name" value="Recombinase_CS"/>
</dbReference>
<dbReference type="Proteomes" id="UP001501295">
    <property type="component" value="Unassembled WGS sequence"/>
</dbReference>
<dbReference type="InterPro" id="IPR036162">
    <property type="entry name" value="Resolvase-like_N_sf"/>
</dbReference>
<dbReference type="CDD" id="cd03768">
    <property type="entry name" value="SR_ResInv"/>
    <property type="match status" value="1"/>
</dbReference>
<feature type="domain" description="Resolvase/invertase-type recombinase catalytic" evidence="4">
    <location>
        <begin position="2"/>
        <end position="139"/>
    </location>
</feature>
<sequence>MRLLGYTRVSTTNQDPQLQIDSLLSIGVEKRDIFSDVTSGRKNAADRPGMQKLLEHATDGDTLVVWRIDRLGRSLLDVLNTVSGLRDRGIQVRSISDGIDPATATGRLMLNMLATLAEYERELIVERVRAGVAVAQEAGAKFGRPRSDPAVVAEKLAIVCAARAEGKTAEAAASLVGWSRPTLYRHQQEHATRTAL</sequence>
<dbReference type="InterPro" id="IPR006119">
    <property type="entry name" value="Resolv_N"/>
</dbReference>
<reference evidence="6" key="1">
    <citation type="journal article" date="2019" name="Int. J. Syst. Evol. Microbiol.">
        <title>The Global Catalogue of Microorganisms (GCM) 10K type strain sequencing project: providing services to taxonomists for standard genome sequencing and annotation.</title>
        <authorList>
            <consortium name="The Broad Institute Genomics Platform"/>
            <consortium name="The Broad Institute Genome Sequencing Center for Infectious Disease"/>
            <person name="Wu L."/>
            <person name="Ma J."/>
        </authorList>
    </citation>
    <scope>NUCLEOTIDE SEQUENCE [LARGE SCALE GENOMIC DNA]</scope>
    <source>
        <strain evidence="6">JCM 18956</strain>
    </source>
</reference>
<dbReference type="PROSITE" id="PS51736">
    <property type="entry name" value="RECOMBINASES_3"/>
    <property type="match status" value="1"/>
</dbReference>
<organism evidence="5 6">
    <name type="scientific">Frondihabitans cladoniiphilus</name>
    <dbReference type="NCBI Taxonomy" id="715785"/>
    <lineage>
        <taxon>Bacteria</taxon>
        <taxon>Bacillati</taxon>
        <taxon>Actinomycetota</taxon>
        <taxon>Actinomycetes</taxon>
        <taxon>Micrococcales</taxon>
        <taxon>Microbacteriaceae</taxon>
        <taxon>Frondihabitans</taxon>
    </lineage>
</organism>
<evidence type="ECO:0000256" key="2">
    <source>
        <dbReference type="ARBA" id="ARBA00023125"/>
    </source>
</evidence>
<dbReference type="Gene3D" id="3.40.50.1390">
    <property type="entry name" value="Resolvase, N-terminal catalytic domain"/>
    <property type="match status" value="1"/>
</dbReference>
<keyword evidence="6" id="KW-1185">Reference proteome</keyword>
<keyword evidence="1" id="KW-0229">DNA integration</keyword>
<dbReference type="RefSeq" id="WP_345376772.1">
    <property type="nucleotide sequence ID" value="NZ_BAABLM010000007.1"/>
</dbReference>
<comment type="caution">
    <text evidence="5">The sequence shown here is derived from an EMBL/GenBank/DDBJ whole genome shotgun (WGS) entry which is preliminary data.</text>
</comment>
<dbReference type="Pfam" id="PF00239">
    <property type="entry name" value="Resolvase"/>
    <property type="match status" value="1"/>
</dbReference>
<dbReference type="SUPFAM" id="SSF53041">
    <property type="entry name" value="Resolvase-like"/>
    <property type="match status" value="1"/>
</dbReference>
<keyword evidence="2" id="KW-0238">DNA-binding</keyword>
<accession>A0ABP8W6G9</accession>
<protein>
    <submittedName>
        <fullName evidence="5">Recombinase family protein</fullName>
    </submittedName>
</protein>
<proteinExistence type="predicted"/>
<dbReference type="SMART" id="SM00857">
    <property type="entry name" value="Resolvase"/>
    <property type="match status" value="1"/>
</dbReference>